<evidence type="ECO:0000313" key="3">
    <source>
        <dbReference type="Proteomes" id="UP001610432"/>
    </source>
</evidence>
<feature type="region of interest" description="Disordered" evidence="1">
    <location>
        <begin position="1"/>
        <end position="45"/>
    </location>
</feature>
<protein>
    <recommendedName>
        <fullName evidence="4">Histone chaperone domain-containing protein</fullName>
    </recommendedName>
</protein>
<keyword evidence="3" id="KW-1185">Reference proteome</keyword>
<reference evidence="2 3" key="1">
    <citation type="submission" date="2024-07" db="EMBL/GenBank/DDBJ databases">
        <title>Section-level genome sequencing and comparative genomics of Aspergillus sections Usti and Cavernicolus.</title>
        <authorList>
            <consortium name="Lawrence Berkeley National Laboratory"/>
            <person name="Nybo J.L."/>
            <person name="Vesth T.C."/>
            <person name="Theobald S."/>
            <person name="Frisvad J.C."/>
            <person name="Larsen T.O."/>
            <person name="Kjaerboelling I."/>
            <person name="Rothschild-Mancinelli K."/>
            <person name="Lyhne E.K."/>
            <person name="Kogle M.E."/>
            <person name="Barry K."/>
            <person name="Clum A."/>
            <person name="Na H."/>
            <person name="Ledsgaard L."/>
            <person name="Lin J."/>
            <person name="Lipzen A."/>
            <person name="Kuo A."/>
            <person name="Riley R."/>
            <person name="Mondo S."/>
            <person name="Labutti K."/>
            <person name="Haridas S."/>
            <person name="Pangalinan J."/>
            <person name="Salamov A.A."/>
            <person name="Simmons B.A."/>
            <person name="Magnuson J.K."/>
            <person name="Chen J."/>
            <person name="Drula E."/>
            <person name="Henrissat B."/>
            <person name="Wiebenga A."/>
            <person name="Lubbers R.J."/>
            <person name="Gomes A.C."/>
            <person name="Macurrencykelacurrency M.R."/>
            <person name="Stajich J."/>
            <person name="Grigoriev I.V."/>
            <person name="Mortensen U.H."/>
            <person name="De Vries R.P."/>
            <person name="Baker S.E."/>
            <person name="Andersen M.R."/>
        </authorList>
    </citation>
    <scope>NUCLEOTIDE SEQUENCE [LARGE SCALE GENOMIC DNA]</scope>
    <source>
        <strain evidence="2 3">CBS 449.75</strain>
    </source>
</reference>
<dbReference type="RefSeq" id="XP_070887542.1">
    <property type="nucleotide sequence ID" value="XM_071028779.1"/>
</dbReference>
<name>A0ABR4LVJ1_9EURO</name>
<feature type="region of interest" description="Disordered" evidence="1">
    <location>
        <begin position="75"/>
        <end position="116"/>
    </location>
</feature>
<evidence type="ECO:0000256" key="1">
    <source>
        <dbReference type="SAM" id="MobiDB-lite"/>
    </source>
</evidence>
<sequence>MNVSSSSTYYSSTSTTDGTNTKTTESGHRYTKAAHTEPDGTTTVRTIRQDLGEPVVVEEHRYDQAGRELAVLPDARSGGMRKIEDIGDEEDEVDDDYKEEEEEEEEDEEDVDFERV</sequence>
<feature type="compositionally biased region" description="Acidic residues" evidence="1">
    <location>
        <begin position="86"/>
        <end position="116"/>
    </location>
</feature>
<accession>A0ABR4LVJ1</accession>
<feature type="compositionally biased region" description="Low complexity" evidence="1">
    <location>
        <begin position="1"/>
        <end position="24"/>
    </location>
</feature>
<comment type="caution">
    <text evidence="2">The sequence shown here is derived from an EMBL/GenBank/DDBJ whole genome shotgun (WGS) entry which is preliminary data.</text>
</comment>
<proteinExistence type="predicted"/>
<gene>
    <name evidence="2" type="ORF">BJX67DRAFT_349799</name>
</gene>
<dbReference type="EMBL" id="JBFXLQ010000013">
    <property type="protein sequence ID" value="KAL2868563.1"/>
    <property type="molecule type" value="Genomic_DNA"/>
</dbReference>
<evidence type="ECO:0000313" key="2">
    <source>
        <dbReference type="EMBL" id="KAL2868563.1"/>
    </source>
</evidence>
<organism evidence="2 3">
    <name type="scientific">Aspergillus lucknowensis</name>
    <dbReference type="NCBI Taxonomy" id="176173"/>
    <lineage>
        <taxon>Eukaryota</taxon>
        <taxon>Fungi</taxon>
        <taxon>Dikarya</taxon>
        <taxon>Ascomycota</taxon>
        <taxon>Pezizomycotina</taxon>
        <taxon>Eurotiomycetes</taxon>
        <taxon>Eurotiomycetidae</taxon>
        <taxon>Eurotiales</taxon>
        <taxon>Aspergillaceae</taxon>
        <taxon>Aspergillus</taxon>
        <taxon>Aspergillus subgen. Nidulantes</taxon>
    </lineage>
</organism>
<evidence type="ECO:0008006" key="4">
    <source>
        <dbReference type="Google" id="ProtNLM"/>
    </source>
</evidence>
<dbReference type="Proteomes" id="UP001610432">
    <property type="component" value="Unassembled WGS sequence"/>
</dbReference>
<dbReference type="GeneID" id="98143851"/>